<dbReference type="GO" id="GO:0005886">
    <property type="term" value="C:plasma membrane"/>
    <property type="evidence" value="ECO:0007669"/>
    <property type="project" value="TreeGrafter"/>
</dbReference>
<comment type="caution">
    <text evidence="7">The sequence shown here is derived from an EMBL/GenBank/DDBJ whole genome shotgun (WGS) entry which is preliminary data.</text>
</comment>
<dbReference type="NCBIfam" id="NF037982">
    <property type="entry name" value="Nramp_1"/>
    <property type="match status" value="1"/>
</dbReference>
<evidence type="ECO:0000256" key="5">
    <source>
        <dbReference type="ARBA" id="ARBA00023136"/>
    </source>
</evidence>
<comment type="subcellular location">
    <subcellularLocation>
        <location evidence="1">Membrane</location>
        <topology evidence="1">Multi-pass membrane protein</topology>
    </subcellularLocation>
</comment>
<evidence type="ECO:0000256" key="3">
    <source>
        <dbReference type="ARBA" id="ARBA00022692"/>
    </source>
</evidence>
<dbReference type="EMBL" id="PHEX01000002">
    <property type="protein sequence ID" value="PKQ28909.1"/>
    <property type="molecule type" value="Genomic_DNA"/>
</dbReference>
<proteinExistence type="predicted"/>
<organism evidence="7 8">
    <name type="scientific">Candidatus Anoxymicrobium japonicum</name>
    <dbReference type="NCBI Taxonomy" id="2013648"/>
    <lineage>
        <taxon>Bacteria</taxon>
        <taxon>Bacillati</taxon>
        <taxon>Actinomycetota</taxon>
        <taxon>Candidatus Geothermincolia</taxon>
        <taxon>Candidatus Geothermincolales</taxon>
        <taxon>Candidatus Anoxymicrobiaceae</taxon>
        <taxon>Candidatus Anoxymicrobium</taxon>
    </lineage>
</organism>
<feature type="transmembrane region" description="Helical" evidence="6">
    <location>
        <begin position="152"/>
        <end position="170"/>
    </location>
</feature>
<evidence type="ECO:0000313" key="8">
    <source>
        <dbReference type="Proteomes" id="UP000233654"/>
    </source>
</evidence>
<feature type="transmembrane region" description="Helical" evidence="6">
    <location>
        <begin position="190"/>
        <end position="210"/>
    </location>
</feature>
<feature type="transmembrane region" description="Helical" evidence="6">
    <location>
        <begin position="287"/>
        <end position="311"/>
    </location>
</feature>
<evidence type="ECO:0000256" key="6">
    <source>
        <dbReference type="SAM" id="Phobius"/>
    </source>
</evidence>
<feature type="transmembrane region" description="Helical" evidence="6">
    <location>
        <begin position="332"/>
        <end position="351"/>
    </location>
</feature>
<keyword evidence="2" id="KW-0813">Transport</keyword>
<keyword evidence="3 6" id="KW-0812">Transmembrane</keyword>
<sequence length="422" mass="46050">MSEKSAHRLTKQKMLLLLSVLGPGIIVSMVDNDAGGIATYSVSGARYGYSIIWIMIPTALLLYMVQEMNARMGIVTGKGLAALIREQFSFRLTALIMMAMILANFANTVSDFAGIAAGAEMFRIPSFVAVPLAAFFIWWLVLKGSYKWVEKIFLLIGVVFVAYIVSAFLARPDWGLVARGAIVPEGQLNYSYIVMAITIVGTTIAPWMQFYQQSSVVDKKLKIKDLWFEKLDTGIGTVFLIIVAVAIIVCCAAAIYYNPGVAKSDIHFADQAARALAPVAGRHASHLFAFGLLFASIFAASILPLTTAYTVCEAFGWEYGIDRSFGEAPKFYTVYTVFIIGGAALIMMPGLPLITVMLFSQTINGLLLPVVLTCMLKIIRNRDVMGDYVNGDTYNTIVWIAVAVLYALDLALVVASIFPVGR</sequence>
<dbReference type="InterPro" id="IPR001046">
    <property type="entry name" value="NRAMP_fam"/>
</dbReference>
<dbReference type="PANTHER" id="PTHR11706:SF33">
    <property type="entry name" value="NATURAL RESISTANCE-ASSOCIATED MACROPHAGE PROTEIN 2"/>
    <property type="match status" value="1"/>
</dbReference>
<dbReference type="GO" id="GO:0005384">
    <property type="term" value="F:manganese ion transmembrane transporter activity"/>
    <property type="evidence" value="ECO:0007669"/>
    <property type="project" value="TreeGrafter"/>
</dbReference>
<feature type="transmembrane region" description="Helical" evidence="6">
    <location>
        <begin position="231"/>
        <end position="257"/>
    </location>
</feature>
<feature type="transmembrane region" description="Helical" evidence="6">
    <location>
        <begin position="48"/>
        <end position="65"/>
    </location>
</feature>
<reference evidence="7 8" key="1">
    <citation type="journal article" date="2017" name="ISME J.">
        <title>Potential for microbial H2 and metal transformations associated with novel bacteria and archaea in deep terrestrial subsurface sediments.</title>
        <authorList>
            <person name="Hernsdorf A.W."/>
            <person name="Amano Y."/>
            <person name="Miyakawa K."/>
            <person name="Ise K."/>
            <person name="Suzuki Y."/>
            <person name="Anantharaman K."/>
            <person name="Probst A."/>
            <person name="Burstein D."/>
            <person name="Thomas B.C."/>
            <person name="Banfield J.F."/>
        </authorList>
    </citation>
    <scope>NUCLEOTIDE SEQUENCE [LARGE SCALE GENOMIC DNA]</scope>
    <source>
        <strain evidence="7">HGW-Actinobacteria-3</strain>
    </source>
</reference>
<keyword evidence="4 6" id="KW-1133">Transmembrane helix</keyword>
<evidence type="ECO:0000256" key="1">
    <source>
        <dbReference type="ARBA" id="ARBA00004141"/>
    </source>
</evidence>
<evidence type="ECO:0000313" key="7">
    <source>
        <dbReference type="EMBL" id="PKQ28909.1"/>
    </source>
</evidence>
<name>A0A2N3G871_9ACTN</name>
<gene>
    <name evidence="7" type="ORF">CVT63_00255</name>
</gene>
<feature type="transmembrane region" description="Helical" evidence="6">
    <location>
        <begin position="121"/>
        <end position="140"/>
    </location>
</feature>
<dbReference type="AlphaFoldDB" id="A0A2N3G871"/>
<evidence type="ECO:0000256" key="2">
    <source>
        <dbReference type="ARBA" id="ARBA00022448"/>
    </source>
</evidence>
<dbReference type="PANTHER" id="PTHR11706">
    <property type="entry name" value="SOLUTE CARRIER PROTEIN FAMILY 11 MEMBER"/>
    <property type="match status" value="1"/>
</dbReference>
<dbReference type="GO" id="GO:0015086">
    <property type="term" value="F:cadmium ion transmembrane transporter activity"/>
    <property type="evidence" value="ECO:0007669"/>
    <property type="project" value="TreeGrafter"/>
</dbReference>
<dbReference type="Pfam" id="PF01566">
    <property type="entry name" value="Nramp"/>
    <property type="match status" value="1"/>
</dbReference>
<evidence type="ECO:0000256" key="4">
    <source>
        <dbReference type="ARBA" id="ARBA00022989"/>
    </source>
</evidence>
<feature type="transmembrane region" description="Helical" evidence="6">
    <location>
        <begin position="397"/>
        <end position="418"/>
    </location>
</feature>
<dbReference type="Proteomes" id="UP000233654">
    <property type="component" value="Unassembled WGS sequence"/>
</dbReference>
<feature type="transmembrane region" description="Helical" evidence="6">
    <location>
        <begin position="357"/>
        <end position="376"/>
    </location>
</feature>
<keyword evidence="5 6" id="KW-0472">Membrane</keyword>
<feature type="transmembrane region" description="Helical" evidence="6">
    <location>
        <begin position="88"/>
        <end position="109"/>
    </location>
</feature>
<accession>A0A2N3G871</accession>
<dbReference type="GO" id="GO:0034755">
    <property type="term" value="P:iron ion transmembrane transport"/>
    <property type="evidence" value="ECO:0007669"/>
    <property type="project" value="TreeGrafter"/>
</dbReference>
<protein>
    <submittedName>
        <fullName evidence="7">Mn transporter</fullName>
    </submittedName>
</protein>